<dbReference type="STRING" id="30732.ENSOMEP00000032702"/>
<dbReference type="Ensembl" id="ENSOMET00000025101.1">
    <property type="protein sequence ID" value="ENSOMEP00000032702.1"/>
    <property type="gene ID" value="ENSOMEG00000018318.1"/>
</dbReference>
<keyword evidence="9 14" id="KW-0732">Signal</keyword>
<keyword evidence="7 14" id="KW-0165">Cleavage on pair of basic residues</keyword>
<dbReference type="PANTHER" id="PTHR11576:SF2">
    <property type="entry name" value="ZONA PELLUCIDA SPERM-BINDING PROTEIN 3"/>
    <property type="match status" value="1"/>
</dbReference>
<dbReference type="AlphaFoldDB" id="A0A3B3DRD2"/>
<evidence type="ECO:0000256" key="14">
    <source>
        <dbReference type="RuleBase" id="RU367066"/>
    </source>
</evidence>
<evidence type="ECO:0000256" key="6">
    <source>
        <dbReference type="ARBA" id="ARBA00022530"/>
    </source>
</evidence>
<dbReference type="FunFam" id="2.60.40.3210:FF:000001">
    <property type="entry name" value="Zona pellucida sperm-binding protein 3"/>
    <property type="match status" value="1"/>
</dbReference>
<proteinExistence type="inferred from homology"/>
<keyword evidence="6 14" id="KW-0272">Extracellular matrix</keyword>
<dbReference type="SMART" id="SM00241">
    <property type="entry name" value="ZP"/>
    <property type="match status" value="1"/>
</dbReference>
<dbReference type="PaxDb" id="30732-ENSOMEP00000032702"/>
<evidence type="ECO:0000256" key="8">
    <source>
        <dbReference type="ARBA" id="ARBA00022692"/>
    </source>
</evidence>
<keyword evidence="13" id="KW-0325">Glycoprotein</keyword>
<dbReference type="GO" id="GO:0035803">
    <property type="term" value="P:egg coat formation"/>
    <property type="evidence" value="ECO:0007669"/>
    <property type="project" value="UniProtKB-UniRule"/>
</dbReference>
<keyword evidence="11" id="KW-0472">Membrane</keyword>
<evidence type="ECO:0000256" key="4">
    <source>
        <dbReference type="ARBA" id="ARBA00022475"/>
    </source>
</evidence>
<dbReference type="FunFam" id="2.60.40.4100:FF:000002">
    <property type="entry name" value="Zona pellucida sperm-binding protein 3"/>
    <property type="match status" value="1"/>
</dbReference>
<dbReference type="Pfam" id="PF00100">
    <property type="entry name" value="Zona_pellucida"/>
    <property type="match status" value="1"/>
</dbReference>
<keyword evidence="10" id="KW-1133">Transmembrane helix</keyword>
<keyword evidence="4 14" id="KW-1003">Cell membrane</keyword>
<reference evidence="16" key="1">
    <citation type="submission" date="2025-08" db="UniProtKB">
        <authorList>
            <consortium name="Ensembl"/>
        </authorList>
    </citation>
    <scope>IDENTIFICATION</scope>
</reference>
<evidence type="ECO:0000256" key="2">
    <source>
        <dbReference type="ARBA" id="ARBA00006735"/>
    </source>
</evidence>
<keyword evidence="12 14" id="KW-1015">Disulfide bond</keyword>
<evidence type="ECO:0000256" key="9">
    <source>
        <dbReference type="ARBA" id="ARBA00022729"/>
    </source>
</evidence>
<dbReference type="InterPro" id="IPR055355">
    <property type="entry name" value="ZP-C"/>
</dbReference>
<dbReference type="Gene3D" id="2.60.40.4100">
    <property type="entry name" value="Zona pellucida, ZP-C domain"/>
    <property type="match status" value="1"/>
</dbReference>
<evidence type="ECO:0000256" key="12">
    <source>
        <dbReference type="ARBA" id="ARBA00023157"/>
    </source>
</evidence>
<dbReference type="Pfam" id="PF23344">
    <property type="entry name" value="ZP-N"/>
    <property type="match status" value="1"/>
</dbReference>
<organism evidence="16 17">
    <name type="scientific">Oryzias melastigma</name>
    <name type="common">Marine medaka</name>
    <dbReference type="NCBI Taxonomy" id="30732"/>
    <lineage>
        <taxon>Eukaryota</taxon>
        <taxon>Metazoa</taxon>
        <taxon>Chordata</taxon>
        <taxon>Craniata</taxon>
        <taxon>Vertebrata</taxon>
        <taxon>Euteleostomi</taxon>
        <taxon>Actinopterygii</taxon>
        <taxon>Neopterygii</taxon>
        <taxon>Teleostei</taxon>
        <taxon>Neoteleostei</taxon>
        <taxon>Acanthomorphata</taxon>
        <taxon>Ovalentaria</taxon>
        <taxon>Atherinomorphae</taxon>
        <taxon>Beloniformes</taxon>
        <taxon>Adrianichthyidae</taxon>
        <taxon>Oryziinae</taxon>
        <taxon>Oryzias</taxon>
    </lineage>
</organism>
<evidence type="ECO:0000313" key="16">
    <source>
        <dbReference type="Ensembl" id="ENSOMEP00000032702.1"/>
    </source>
</evidence>
<dbReference type="PANTHER" id="PTHR11576">
    <property type="entry name" value="ZONA PELLUCIDA SPERM-BINDING PROTEIN 3"/>
    <property type="match status" value="1"/>
</dbReference>
<comment type="subcellular location">
    <subcellularLocation>
        <location evidence="1">Secreted</location>
        <location evidence="1">Extracellular space</location>
        <location evidence="1">Extracellular matrix</location>
    </subcellularLocation>
    <subcellularLocation>
        <location evidence="14">Zona pellucida</location>
    </subcellularLocation>
    <subcellularLocation>
        <location evidence="14">Cell membrane</location>
        <topology evidence="14">Single-pass type I membrane protein</topology>
    </subcellularLocation>
</comment>
<evidence type="ECO:0000259" key="15">
    <source>
        <dbReference type="PROSITE" id="PS51034"/>
    </source>
</evidence>
<evidence type="ECO:0000256" key="5">
    <source>
        <dbReference type="ARBA" id="ARBA00022525"/>
    </source>
</evidence>
<keyword evidence="8" id="KW-0812">Transmembrane</keyword>
<sequence>GSSGGVSAGTAELRRSELKSVEGAAWRRARWRIQSHRVHWEVFLTPLTPQQSSSRFGFARFKPQTLLEKVILPASKQIFSEPLTWRYPNPPAEEEPHFPPNFELRVPTPAESVSVLCGENTVRVEAKKDLMGIGKPVLASDVTLGGCAATGEDSEAQVLIFESELHGCGSRLQMFEDTFIYSFTLFYTPSPLGSIVRGRDLSINIQCHYQRKHDVSSGALKPDWSSYIDSKESEDSLSLSLQLMSDDWQFPRPVHEFLLGDMMKFEASVKQLHHTPLRVNVESCVATVVPNPDATPRYGFLFNSGCLLDSKLTGSSSRFLPRTHDDKLQFEVEAFRFEHDEGGMLYITCSLRAVAATAPISATDKACSFSNGWREASGNHRACSCCDSDCGNVDGILGKTSKFLTRIFNIL</sequence>
<evidence type="ECO:0000256" key="11">
    <source>
        <dbReference type="ARBA" id="ARBA00023136"/>
    </source>
</evidence>
<protein>
    <recommendedName>
        <fullName evidence="3 14">Zona pellucida sperm-binding protein 3</fullName>
    </recommendedName>
</protein>
<dbReference type="GO" id="GO:2000344">
    <property type="term" value="P:positive regulation of acrosome reaction"/>
    <property type="evidence" value="ECO:0007669"/>
    <property type="project" value="UniProtKB-UniRule"/>
</dbReference>
<feature type="domain" description="ZP" evidence="15">
    <location>
        <begin position="116"/>
        <end position="374"/>
    </location>
</feature>
<dbReference type="Proteomes" id="UP000261560">
    <property type="component" value="Unplaced"/>
</dbReference>
<name>A0A3B3DRD2_ORYME</name>
<dbReference type="InterPro" id="IPR055356">
    <property type="entry name" value="ZP-N"/>
</dbReference>
<evidence type="ECO:0000256" key="1">
    <source>
        <dbReference type="ARBA" id="ARBA00004498"/>
    </source>
</evidence>
<dbReference type="GO" id="GO:0007339">
    <property type="term" value="P:binding of sperm to zona pellucida"/>
    <property type="evidence" value="ECO:0007669"/>
    <property type="project" value="UniProtKB-UniRule"/>
</dbReference>
<dbReference type="GO" id="GO:0032190">
    <property type="term" value="F:acrosin binding"/>
    <property type="evidence" value="ECO:0007669"/>
    <property type="project" value="TreeGrafter"/>
</dbReference>
<keyword evidence="5 14" id="KW-0964">Secreted</keyword>
<dbReference type="GeneTree" id="ENSGT01030000234567"/>
<evidence type="ECO:0000256" key="3">
    <source>
        <dbReference type="ARBA" id="ARBA00017980"/>
    </source>
</evidence>
<accession>A0A3B3DRD2</accession>
<comment type="domain">
    <text evidence="14">The ZP domain is involved in the polymerization of the ZP proteins to form the zona pellucida.</text>
</comment>
<evidence type="ECO:0000256" key="13">
    <source>
        <dbReference type="ARBA" id="ARBA00023180"/>
    </source>
</evidence>
<comment type="similarity">
    <text evidence="2 14">Belongs to the ZP domain family. ZPC subfamily.</text>
</comment>
<dbReference type="PROSITE" id="PS51034">
    <property type="entry name" value="ZP_2"/>
    <property type="match status" value="1"/>
</dbReference>
<dbReference type="GO" id="GO:0005886">
    <property type="term" value="C:plasma membrane"/>
    <property type="evidence" value="ECO:0007669"/>
    <property type="project" value="UniProtKB-SubCell"/>
</dbReference>
<dbReference type="PRINTS" id="PR00023">
    <property type="entry name" value="ZPELLUCIDA"/>
</dbReference>
<dbReference type="GO" id="GO:0035805">
    <property type="term" value="C:egg coat"/>
    <property type="evidence" value="ECO:0007669"/>
    <property type="project" value="UniProtKB-SubCell"/>
</dbReference>
<reference evidence="16" key="2">
    <citation type="submission" date="2025-09" db="UniProtKB">
        <authorList>
            <consortium name="Ensembl"/>
        </authorList>
    </citation>
    <scope>IDENTIFICATION</scope>
</reference>
<evidence type="ECO:0000256" key="7">
    <source>
        <dbReference type="ARBA" id="ARBA00022685"/>
    </source>
</evidence>
<evidence type="ECO:0000256" key="10">
    <source>
        <dbReference type="ARBA" id="ARBA00022989"/>
    </source>
</evidence>
<dbReference type="InterPro" id="IPR042235">
    <property type="entry name" value="ZP-C_dom"/>
</dbReference>
<evidence type="ECO:0000313" key="17">
    <source>
        <dbReference type="Proteomes" id="UP000261560"/>
    </source>
</evidence>
<dbReference type="InterPro" id="IPR001507">
    <property type="entry name" value="ZP_dom"/>
</dbReference>
<comment type="PTM">
    <text evidence="14">Proteolytically cleaved before the transmembrane segment to yield the secreted ectodomain incorporated in the zona pellucida.</text>
</comment>
<dbReference type="GO" id="GO:0035804">
    <property type="term" value="F:structural constituent of egg coat"/>
    <property type="evidence" value="ECO:0007669"/>
    <property type="project" value="UniProtKB-UniRule"/>
</dbReference>
<keyword evidence="17" id="KW-1185">Reference proteome</keyword>
<dbReference type="InterPro" id="IPR048290">
    <property type="entry name" value="ZP_chr"/>
</dbReference>
<comment type="function">
    <text evidence="14">Component of the zona pellucida, an extracellular matrix surrounding oocytes which mediates sperm binding, induction of the acrosome reaction and prevents post-fertilization polyspermy. The zona pellucida is composed of 3 to 4 glycoproteins, ZP1, ZP2, ZP3, and ZP4. ZP3 is essential for sperm binding and zona matrix formation.</text>
</comment>
<dbReference type="Gene3D" id="2.60.40.3210">
    <property type="entry name" value="Zona pellucida, ZP-N domain"/>
    <property type="match status" value="1"/>
</dbReference>